<proteinExistence type="predicted"/>
<accession>A0A6J6P4F4</accession>
<reference evidence="1" key="1">
    <citation type="submission" date="2020-05" db="EMBL/GenBank/DDBJ databases">
        <authorList>
            <person name="Chiriac C."/>
            <person name="Salcher M."/>
            <person name="Ghai R."/>
            <person name="Kavagutti S V."/>
        </authorList>
    </citation>
    <scope>NUCLEOTIDE SEQUENCE</scope>
</reference>
<evidence type="ECO:0000313" key="1">
    <source>
        <dbReference type="EMBL" id="CAB4691535.1"/>
    </source>
</evidence>
<dbReference type="AlphaFoldDB" id="A0A6J6P4F4"/>
<protein>
    <submittedName>
        <fullName evidence="1">Unannotated protein</fullName>
    </submittedName>
</protein>
<name>A0A6J6P4F4_9ZZZZ</name>
<organism evidence="1">
    <name type="scientific">freshwater metagenome</name>
    <dbReference type="NCBI Taxonomy" id="449393"/>
    <lineage>
        <taxon>unclassified sequences</taxon>
        <taxon>metagenomes</taxon>
        <taxon>ecological metagenomes</taxon>
    </lineage>
</organism>
<dbReference type="EMBL" id="CAEZXH010000088">
    <property type="protein sequence ID" value="CAB4691535.1"/>
    <property type="molecule type" value="Genomic_DNA"/>
</dbReference>
<sequence>MPILVSLSTSTVAPYPTVAPGGIFFTSRRRALNSMAGFREISLGGTLVGDNP</sequence>
<gene>
    <name evidence="1" type="ORF">UFOPK2360_01172</name>
</gene>